<organism evidence="3 4">
    <name type="scientific">Aspergillus tamarii</name>
    <dbReference type="NCBI Taxonomy" id="41984"/>
    <lineage>
        <taxon>Eukaryota</taxon>
        <taxon>Fungi</taxon>
        <taxon>Dikarya</taxon>
        <taxon>Ascomycota</taxon>
        <taxon>Pezizomycotina</taxon>
        <taxon>Eurotiomycetes</taxon>
        <taxon>Eurotiomycetidae</taxon>
        <taxon>Eurotiales</taxon>
        <taxon>Aspergillaceae</taxon>
        <taxon>Aspergillus</taxon>
        <taxon>Aspergillus subgen. Circumdati</taxon>
    </lineage>
</organism>
<dbReference type="SUPFAM" id="SSF53474">
    <property type="entry name" value="alpha/beta-Hydrolases"/>
    <property type="match status" value="1"/>
</dbReference>
<dbReference type="Proteomes" id="UP000326950">
    <property type="component" value="Unassembled WGS sequence"/>
</dbReference>
<dbReference type="Pfam" id="PF00135">
    <property type="entry name" value="COesterase"/>
    <property type="match status" value="1"/>
</dbReference>
<keyword evidence="1" id="KW-0732">Signal</keyword>
<protein>
    <recommendedName>
        <fullName evidence="2">Carboxylesterase type B domain-containing protein</fullName>
    </recommendedName>
</protein>
<dbReference type="InterPro" id="IPR029058">
    <property type="entry name" value="AB_hydrolase_fold"/>
</dbReference>
<evidence type="ECO:0000259" key="2">
    <source>
        <dbReference type="Pfam" id="PF00135"/>
    </source>
</evidence>
<dbReference type="OrthoDB" id="4506813at2759"/>
<feature type="chain" id="PRO_5024863245" description="Carboxylesterase type B domain-containing protein" evidence="1">
    <location>
        <begin position="19"/>
        <end position="158"/>
    </location>
</feature>
<gene>
    <name evidence="3" type="ORF">BDV40DRAFT_294673</name>
</gene>
<sequence length="158" mass="16758">MVILAPILLFGLCNPAIASCVGGSVAQTSNSEVFRHRLDKYPDVIEYLGIPYAAPPVGVLRFEPPHAYILPTCGGAAADYWAYSYRDDPFVADLISHSGTADSFLANSPELSTQHWEETTSLMGGKLGDVLGYMKRKSAAALLTASSKVKPPVAGNAA</sequence>
<evidence type="ECO:0000256" key="1">
    <source>
        <dbReference type="SAM" id="SignalP"/>
    </source>
</evidence>
<dbReference type="InterPro" id="IPR002018">
    <property type="entry name" value="CarbesteraseB"/>
</dbReference>
<feature type="signal peptide" evidence="1">
    <location>
        <begin position="1"/>
        <end position="18"/>
    </location>
</feature>
<reference evidence="3 4" key="1">
    <citation type="submission" date="2019-04" db="EMBL/GenBank/DDBJ databases">
        <title>Friends and foes A comparative genomics study of 23 Aspergillus species from section Flavi.</title>
        <authorList>
            <consortium name="DOE Joint Genome Institute"/>
            <person name="Kjaerbolling I."/>
            <person name="Vesth T."/>
            <person name="Frisvad J.C."/>
            <person name="Nybo J.L."/>
            <person name="Theobald S."/>
            <person name="Kildgaard S."/>
            <person name="Isbrandt T."/>
            <person name="Kuo A."/>
            <person name="Sato A."/>
            <person name="Lyhne E.K."/>
            <person name="Kogle M.E."/>
            <person name="Wiebenga A."/>
            <person name="Kun R.S."/>
            <person name="Lubbers R.J."/>
            <person name="Makela M.R."/>
            <person name="Barry K."/>
            <person name="Chovatia M."/>
            <person name="Clum A."/>
            <person name="Daum C."/>
            <person name="Haridas S."/>
            <person name="He G."/>
            <person name="LaButti K."/>
            <person name="Lipzen A."/>
            <person name="Mondo S."/>
            <person name="Riley R."/>
            <person name="Salamov A."/>
            <person name="Simmons B.A."/>
            <person name="Magnuson J.K."/>
            <person name="Henrissat B."/>
            <person name="Mortensen U.H."/>
            <person name="Larsen T.O."/>
            <person name="Devries R.P."/>
            <person name="Grigoriev I.V."/>
            <person name="Machida M."/>
            <person name="Baker S.E."/>
            <person name="Andersen M.R."/>
        </authorList>
    </citation>
    <scope>NUCLEOTIDE SEQUENCE [LARGE SCALE GENOMIC DNA]</scope>
    <source>
        <strain evidence="3 4">CBS 117626</strain>
    </source>
</reference>
<name>A0A5N6VB02_ASPTM</name>
<proteinExistence type="predicted"/>
<keyword evidence="4" id="KW-1185">Reference proteome</keyword>
<evidence type="ECO:0000313" key="3">
    <source>
        <dbReference type="EMBL" id="KAE8168122.1"/>
    </source>
</evidence>
<evidence type="ECO:0000313" key="4">
    <source>
        <dbReference type="Proteomes" id="UP000326950"/>
    </source>
</evidence>
<dbReference type="Gene3D" id="3.40.50.1820">
    <property type="entry name" value="alpha/beta hydrolase"/>
    <property type="match status" value="1"/>
</dbReference>
<accession>A0A5N6VB02</accession>
<dbReference type="EMBL" id="ML738586">
    <property type="protein sequence ID" value="KAE8168122.1"/>
    <property type="molecule type" value="Genomic_DNA"/>
</dbReference>
<feature type="domain" description="Carboxylesterase type B" evidence="2">
    <location>
        <begin position="40"/>
        <end position="66"/>
    </location>
</feature>
<dbReference type="AlphaFoldDB" id="A0A5N6VB02"/>